<evidence type="ECO:0000313" key="5">
    <source>
        <dbReference type="Proteomes" id="UP000824007"/>
    </source>
</evidence>
<dbReference type="Proteomes" id="UP000824007">
    <property type="component" value="Unassembled WGS sequence"/>
</dbReference>
<dbReference type="InterPro" id="IPR029018">
    <property type="entry name" value="Hex-like_dom2"/>
</dbReference>
<sequence length="1240" mass="139491">MDFYLKRGLACPVLVQEGETDAVKIAAGSLRSDLEKVFGRADETEKRRDSAAEAEGGRADGAGSRNVPAILAGTLGVSADFDALTEPERIAACGLYGENGKLRKEGYLMYVREGRLIIAGTDRRGTIYGIYELSGMLGVSPWYFWADVPVREKEEFFLPEDFEKADWPSVEYRGIFINDEEELDRWVKKHMGEDTIGVKTYEKIFELLLRLKANYIWPAMHVNSFNVKRENGALADRMGIVAGTSHCDMLMRSNNREWKPWIAKKGYTDAVYDYSIPGRNREILQEYWRESVEQNRDFEVCYTLGMRGIHDSGFETEAIQQLPEEERQAAKVKLLETVIHDQRRILKDVLGKETMMTFIPYKEVLDLYDAGLQVPEDMTLVWANDNYGYVRRYPSEAEKKRSGGNGLYYHNSYWAPPSMSYVFLCSIPLAHTAYELEKAWREEIRKLWVMNVGAMKPLEQEIEFFLRYAWEAGKESAPRFGALSGRREKPLSRDVDAYVADWITRNFGAKGSETFGARGSGNCSGGIGEQVSRLLNDFSQLTNVRKLENMDDDAFSQTAYGDEAAVRIHKYEELFEKGNAIYEGLPEKERDAFFELVLMRIHAAYFTNLAYYYGDRSTLACRQGKYAAAAEYVRRTRAFDDARRKMLVYYNKRMAGGKWDAILDPEGFPPPRAAQLPGCTPPLPERLRACRRTESDGGEAGRAAGVQAGADAAAAARPGAAAAWSGTTAAARPGTAEKGRMILSLWNGDREFSFMPRSVRWLEIGNGGDGAFDFEIEAPDWIGLSQKRGRVETEVRVLATAEDGRRNREGRILVKNLTDGGQLEIPVRLTVPKLSACVDGGAAGAAPVFREDGGLVCVEADAAVMTPQFGVIPRAGRCRGSLVECRLSEQEAGEQNEPLRYRVLLMEGGDCLLEIHRFPSLNSTGRIRIGVSVDGGAVQIAESPSTDEWRGNWKKNVLNNVDRLYLKLPRLSAGIHEICFHGIDRYFAFSRFVLYTKERRENNLAGVTGCQELPKDWDVEGWTEDFYGKIVLKPRPEFWEARKTPEDTVAVSDRISWPERYAEPVSEEHYFEEGQTVFSEQNGMLRIDAAAALSESENAWTTDGRWQYCAGETYGRSGLAMYIRGAGTVWRTEEAPCLNYRIRCGGGDYVIWLLCRFATGDESFAAVGVDGAPLALTESHRDGKLWRYEAEQVYRWVPMAETALAEGEHTVQIYELSSGLRIERICLVKGEALPPSDLEW</sequence>
<dbReference type="PANTHER" id="PTHR37842">
    <property type="match status" value="1"/>
</dbReference>
<feature type="domain" description="Gylcosyl hydrolase 115 C-terminal" evidence="3">
    <location>
        <begin position="1077"/>
        <end position="1236"/>
    </location>
</feature>
<gene>
    <name evidence="4" type="ORF">H9831_08925</name>
</gene>
<dbReference type="SUPFAM" id="SSF55545">
    <property type="entry name" value="beta-N-acetylhexosaminidase-like domain"/>
    <property type="match status" value="1"/>
</dbReference>
<reference evidence="4" key="2">
    <citation type="submission" date="2021-04" db="EMBL/GenBank/DDBJ databases">
        <authorList>
            <person name="Gilroy R."/>
        </authorList>
    </citation>
    <scope>NUCLEOTIDE SEQUENCE</scope>
    <source>
        <strain evidence="4">ChiSxjej3B15-24422</strain>
    </source>
</reference>
<protein>
    <submittedName>
        <fullName evidence="4">Glycosyl hydrolase 115 family protein</fullName>
    </submittedName>
</protein>
<evidence type="ECO:0000256" key="2">
    <source>
        <dbReference type="SAM" id="MobiDB-lite"/>
    </source>
</evidence>
<dbReference type="Gene3D" id="1.20.58.2150">
    <property type="match status" value="1"/>
</dbReference>
<dbReference type="InterPro" id="IPR031924">
    <property type="entry name" value="GH115"/>
</dbReference>
<proteinExistence type="predicted"/>
<dbReference type="Pfam" id="PF17829">
    <property type="entry name" value="GH115_C"/>
    <property type="match status" value="2"/>
</dbReference>
<dbReference type="AlphaFoldDB" id="A0A9D1YR90"/>
<dbReference type="InterPro" id="IPR042301">
    <property type="entry name" value="GH115_sf"/>
</dbReference>
<dbReference type="GO" id="GO:0016787">
    <property type="term" value="F:hydrolase activity"/>
    <property type="evidence" value="ECO:0007669"/>
    <property type="project" value="UniProtKB-KW"/>
</dbReference>
<organism evidence="4 5">
    <name type="scientific">Candidatus Eisenbergiella pullistercoris</name>
    <dbReference type="NCBI Taxonomy" id="2838555"/>
    <lineage>
        <taxon>Bacteria</taxon>
        <taxon>Bacillati</taxon>
        <taxon>Bacillota</taxon>
        <taxon>Clostridia</taxon>
        <taxon>Lachnospirales</taxon>
        <taxon>Lachnospiraceae</taxon>
        <taxon>Eisenbergiella</taxon>
    </lineage>
</organism>
<dbReference type="Pfam" id="PF15979">
    <property type="entry name" value="Glyco_hydro_115"/>
    <property type="match status" value="1"/>
</dbReference>
<evidence type="ECO:0000259" key="3">
    <source>
        <dbReference type="Pfam" id="PF17829"/>
    </source>
</evidence>
<reference evidence="4" key="1">
    <citation type="journal article" date="2021" name="PeerJ">
        <title>Extensive microbial diversity within the chicken gut microbiome revealed by metagenomics and culture.</title>
        <authorList>
            <person name="Gilroy R."/>
            <person name="Ravi A."/>
            <person name="Getino M."/>
            <person name="Pursley I."/>
            <person name="Horton D.L."/>
            <person name="Alikhan N.F."/>
            <person name="Baker D."/>
            <person name="Gharbi K."/>
            <person name="Hall N."/>
            <person name="Watson M."/>
            <person name="Adriaenssens E.M."/>
            <person name="Foster-Nyarko E."/>
            <person name="Jarju S."/>
            <person name="Secka A."/>
            <person name="Antonio M."/>
            <person name="Oren A."/>
            <person name="Chaudhuri R.R."/>
            <person name="La Ragione R."/>
            <person name="Hildebrand F."/>
            <person name="Pallen M.J."/>
        </authorList>
    </citation>
    <scope>NUCLEOTIDE SEQUENCE</scope>
    <source>
        <strain evidence="4">ChiSxjej3B15-24422</strain>
    </source>
</reference>
<feature type="compositionally biased region" description="Basic and acidic residues" evidence="2">
    <location>
        <begin position="41"/>
        <end position="58"/>
    </location>
</feature>
<accession>A0A9D1YR90</accession>
<dbReference type="Gene3D" id="3.30.379.10">
    <property type="entry name" value="Chitobiase/beta-hexosaminidase domain 2-like"/>
    <property type="match status" value="1"/>
</dbReference>
<dbReference type="InterPro" id="IPR041437">
    <property type="entry name" value="GH115_C"/>
</dbReference>
<name>A0A9D1YR90_9FIRM</name>
<evidence type="ECO:0000256" key="1">
    <source>
        <dbReference type="ARBA" id="ARBA00022801"/>
    </source>
</evidence>
<feature type="domain" description="Gylcosyl hydrolase 115 C-terminal" evidence="3">
    <location>
        <begin position="849"/>
        <end position="1001"/>
    </location>
</feature>
<dbReference type="EMBL" id="DXDD01000108">
    <property type="protein sequence ID" value="HIY60786.1"/>
    <property type="molecule type" value="Genomic_DNA"/>
</dbReference>
<dbReference type="Gene3D" id="2.60.120.1620">
    <property type="match status" value="2"/>
</dbReference>
<dbReference type="GO" id="GO:0005975">
    <property type="term" value="P:carbohydrate metabolic process"/>
    <property type="evidence" value="ECO:0007669"/>
    <property type="project" value="UniProtKB-ARBA"/>
</dbReference>
<comment type="caution">
    <text evidence="4">The sequence shown here is derived from an EMBL/GenBank/DDBJ whole genome shotgun (WGS) entry which is preliminary data.</text>
</comment>
<feature type="region of interest" description="Disordered" evidence="2">
    <location>
        <begin position="41"/>
        <end position="61"/>
    </location>
</feature>
<dbReference type="Gene3D" id="3.20.20.520">
    <property type="entry name" value="Glycosyl hydrolase family 115"/>
    <property type="match status" value="1"/>
</dbReference>
<dbReference type="PANTHER" id="PTHR37842:SF2">
    <property type="entry name" value="GYLCOSYL HYDROLASE 115 C-TERMINAL DOMAIN-CONTAINING PROTEIN"/>
    <property type="match status" value="1"/>
</dbReference>
<keyword evidence="1 4" id="KW-0378">Hydrolase</keyword>
<evidence type="ECO:0000313" key="4">
    <source>
        <dbReference type="EMBL" id="HIY60786.1"/>
    </source>
</evidence>